<sequence>MAYYLVYWLDERTKSVVPKRHIYPLDNEQSKKSFKPDINDIVNVRWDNSKYKAKILRISTTRKYLENIFVTENGDIVPSSKSGTHKFTTLASAKEKRILVEEKKKSNTAQKKTEQMNNAKLLNDRIIKDLYHHTNNEKLLDGQSQMESHSKQTQTSSTQTLIEPNNDVKCSVCASLPKITAEMILNLELVLNHLKARHEHNEEKSKMCSKSHIHEKSGNDEDICLPEWRKPEPGKMELMPNSGVWLKQSDVNFALYSTNAENANELARKLLKIALGKENIHKYCALGTSAKGKLGIPPSLKIAVYRFVQMKIPGKKIKNFNRVINLMCSSRSVTAFKKQNNQSAATVSSTNAQLDAENPTKFHKWDSHMILEL</sequence>
<dbReference type="AlphaFoldDB" id="A0AA39FW65"/>
<keyword evidence="2" id="KW-1185">Reference proteome</keyword>
<organism evidence="1 2">
    <name type="scientific">Microctonus aethiopoides</name>
    <dbReference type="NCBI Taxonomy" id="144406"/>
    <lineage>
        <taxon>Eukaryota</taxon>
        <taxon>Metazoa</taxon>
        <taxon>Ecdysozoa</taxon>
        <taxon>Arthropoda</taxon>
        <taxon>Hexapoda</taxon>
        <taxon>Insecta</taxon>
        <taxon>Pterygota</taxon>
        <taxon>Neoptera</taxon>
        <taxon>Endopterygota</taxon>
        <taxon>Hymenoptera</taxon>
        <taxon>Apocrita</taxon>
        <taxon>Ichneumonoidea</taxon>
        <taxon>Braconidae</taxon>
        <taxon>Euphorinae</taxon>
        <taxon>Microctonus</taxon>
    </lineage>
</organism>
<gene>
    <name evidence="1" type="ORF">PV328_000704</name>
</gene>
<evidence type="ECO:0000313" key="1">
    <source>
        <dbReference type="EMBL" id="KAK0176585.1"/>
    </source>
</evidence>
<name>A0AA39FW65_9HYME</name>
<dbReference type="EMBL" id="JAQQBS010000001">
    <property type="protein sequence ID" value="KAK0176585.1"/>
    <property type="molecule type" value="Genomic_DNA"/>
</dbReference>
<evidence type="ECO:0008006" key="3">
    <source>
        <dbReference type="Google" id="ProtNLM"/>
    </source>
</evidence>
<proteinExistence type="predicted"/>
<reference evidence="1" key="1">
    <citation type="journal article" date="2023" name="bioRxiv">
        <title>Scaffold-level genome assemblies of two parasitoid biocontrol wasps reveal the parthenogenesis mechanism and an associated novel virus.</title>
        <authorList>
            <person name="Inwood S."/>
            <person name="Skelly J."/>
            <person name="Guhlin J."/>
            <person name="Harrop T."/>
            <person name="Goldson S."/>
            <person name="Dearden P."/>
        </authorList>
    </citation>
    <scope>NUCLEOTIDE SEQUENCE</scope>
    <source>
        <strain evidence="1">Irish</strain>
        <tissue evidence="1">Whole body</tissue>
    </source>
</reference>
<comment type="caution">
    <text evidence="1">The sequence shown here is derived from an EMBL/GenBank/DDBJ whole genome shotgun (WGS) entry which is preliminary data.</text>
</comment>
<reference evidence="1" key="2">
    <citation type="submission" date="2023-03" db="EMBL/GenBank/DDBJ databases">
        <authorList>
            <person name="Inwood S.N."/>
            <person name="Skelly J.G."/>
            <person name="Guhlin J."/>
            <person name="Harrop T.W.R."/>
            <person name="Goldson S.G."/>
            <person name="Dearden P.K."/>
        </authorList>
    </citation>
    <scope>NUCLEOTIDE SEQUENCE</scope>
    <source>
        <strain evidence="1">Irish</strain>
        <tissue evidence="1">Whole body</tissue>
    </source>
</reference>
<accession>A0AA39FW65</accession>
<evidence type="ECO:0000313" key="2">
    <source>
        <dbReference type="Proteomes" id="UP001168990"/>
    </source>
</evidence>
<dbReference type="Proteomes" id="UP001168990">
    <property type="component" value="Unassembled WGS sequence"/>
</dbReference>
<protein>
    <recommendedName>
        <fullName evidence="3">BEN domain-containing protein</fullName>
    </recommendedName>
</protein>